<protein>
    <submittedName>
        <fullName evidence="1">Uncharacterized protein</fullName>
    </submittedName>
</protein>
<dbReference type="Proteomes" id="UP000465266">
    <property type="component" value="Unassembled WGS sequence"/>
</dbReference>
<keyword evidence="2" id="KW-1185">Reference proteome</keyword>
<evidence type="ECO:0000313" key="1">
    <source>
        <dbReference type="EMBL" id="GFF91500.1"/>
    </source>
</evidence>
<evidence type="ECO:0000313" key="2">
    <source>
        <dbReference type="Proteomes" id="UP000465266"/>
    </source>
</evidence>
<name>A0ABQ1B0I6_9EURO</name>
<sequence>MASQDESRKRQAVRADLERLVNITTSIEEPIMPIAQLSQWGIRAIQAGFKEGSQDVLAFAPSFFNPAALCCFTDFPLPESVPWERTDVCSGAPMDTAQQLNYYVGKFCSKLRENFPVEGCWNLISLSEFDIADWTLRPRYRHLCGIGWSCRPKDSHPPFLQCVASLRTKFSVPSV</sequence>
<gene>
    <name evidence="1" type="ORF">IFM53868_06527</name>
</gene>
<dbReference type="EMBL" id="BLKG01000075">
    <property type="protein sequence ID" value="GFF91500.1"/>
    <property type="molecule type" value="Genomic_DNA"/>
</dbReference>
<reference evidence="1 2" key="1">
    <citation type="submission" date="2020-01" db="EMBL/GenBank/DDBJ databases">
        <title>Draft genome sequence of Aspergillus udagawae IFM 53868.</title>
        <authorList>
            <person name="Takahashi H."/>
            <person name="Yaguchi T."/>
        </authorList>
    </citation>
    <scope>NUCLEOTIDE SEQUENCE [LARGE SCALE GENOMIC DNA]</scope>
    <source>
        <strain evidence="1 2">IFM 53868</strain>
    </source>
</reference>
<organism evidence="1 2">
    <name type="scientific">Aspergillus udagawae</name>
    <dbReference type="NCBI Taxonomy" id="91492"/>
    <lineage>
        <taxon>Eukaryota</taxon>
        <taxon>Fungi</taxon>
        <taxon>Dikarya</taxon>
        <taxon>Ascomycota</taxon>
        <taxon>Pezizomycotina</taxon>
        <taxon>Eurotiomycetes</taxon>
        <taxon>Eurotiomycetidae</taxon>
        <taxon>Eurotiales</taxon>
        <taxon>Aspergillaceae</taxon>
        <taxon>Aspergillus</taxon>
        <taxon>Aspergillus subgen. Fumigati</taxon>
    </lineage>
</organism>
<accession>A0ABQ1B0I6</accession>
<comment type="caution">
    <text evidence="1">The sequence shown here is derived from an EMBL/GenBank/DDBJ whole genome shotgun (WGS) entry which is preliminary data.</text>
</comment>
<proteinExistence type="predicted"/>